<protein>
    <recommendedName>
        <fullName evidence="2">arginine--tRNA ligase</fullName>
        <ecNumber evidence="2">6.1.1.19</ecNumber>
    </recommendedName>
    <alternativeName>
        <fullName evidence="8">Arginyl-tRNA synthetase</fullName>
    </alternativeName>
</protein>
<comment type="similarity">
    <text evidence="1 10">Belongs to the class-I aminoacyl-tRNA synthetase family.</text>
</comment>
<dbReference type="InterPro" id="IPR035684">
    <property type="entry name" value="ArgRS_core"/>
</dbReference>
<keyword evidence="7 10" id="KW-0030">Aminoacyl-tRNA synthetase</keyword>
<feature type="domain" description="DALR anticodon binding" evidence="11">
    <location>
        <begin position="480"/>
        <end position="603"/>
    </location>
</feature>
<proteinExistence type="inferred from homology"/>
<evidence type="ECO:0000256" key="3">
    <source>
        <dbReference type="ARBA" id="ARBA00022598"/>
    </source>
</evidence>
<dbReference type="VEuPathDB" id="CryptoDB:CMU_037700"/>
<evidence type="ECO:0000256" key="10">
    <source>
        <dbReference type="RuleBase" id="RU363038"/>
    </source>
</evidence>
<dbReference type="OMA" id="NKPLHLG"/>
<dbReference type="Pfam" id="PF03485">
    <property type="entry name" value="Arg_tRNA_synt_N"/>
    <property type="match status" value="1"/>
</dbReference>
<dbReference type="Pfam" id="PF05746">
    <property type="entry name" value="DALR_1"/>
    <property type="match status" value="1"/>
</dbReference>
<dbReference type="Pfam" id="PF00750">
    <property type="entry name" value="tRNA-synt_1d"/>
    <property type="match status" value="1"/>
</dbReference>
<dbReference type="InterPro" id="IPR036695">
    <property type="entry name" value="Arg-tRNA-synth_N_sf"/>
</dbReference>
<dbReference type="NCBIfam" id="TIGR00456">
    <property type="entry name" value="argS"/>
    <property type="match status" value="1"/>
</dbReference>
<dbReference type="eggNOG" id="KOG4426">
    <property type="taxonomic scope" value="Eukaryota"/>
</dbReference>
<evidence type="ECO:0000313" key="14">
    <source>
        <dbReference type="Proteomes" id="UP000001460"/>
    </source>
</evidence>
<evidence type="ECO:0000256" key="6">
    <source>
        <dbReference type="ARBA" id="ARBA00022917"/>
    </source>
</evidence>
<dbReference type="GO" id="GO:0005524">
    <property type="term" value="F:ATP binding"/>
    <property type="evidence" value="ECO:0007669"/>
    <property type="project" value="UniProtKB-KW"/>
</dbReference>
<evidence type="ECO:0000256" key="8">
    <source>
        <dbReference type="ARBA" id="ARBA00033033"/>
    </source>
</evidence>
<evidence type="ECO:0000259" key="12">
    <source>
        <dbReference type="SMART" id="SM01016"/>
    </source>
</evidence>
<dbReference type="FunFam" id="1.10.730.10:FF:000006">
    <property type="entry name" value="Arginyl-tRNA synthetase 2, mitochondrial"/>
    <property type="match status" value="1"/>
</dbReference>
<evidence type="ECO:0000256" key="4">
    <source>
        <dbReference type="ARBA" id="ARBA00022741"/>
    </source>
</evidence>
<dbReference type="Gene3D" id="3.30.1360.70">
    <property type="entry name" value="Arginyl tRNA synthetase N-terminal domain"/>
    <property type="match status" value="1"/>
</dbReference>
<keyword evidence="3 10" id="KW-0436">Ligase</keyword>
<sequence length="603" mass="69479">MESPHIIIKEVFNKSIKSLFPEYENEAVISISNPNFGDYQCNSGMLIFSTIGKSMGMKSPREIGEKIKQFIMSDPNSNFLFDSIIVAPQGFITVKISTDFLRKNLQNILQRGEIQVTLSSSPVKIIEDKKLKVLVDFSSPNIAKEMHVGHLRSTIIGDTICRIFEYLGYEVFRINHVGDWGTQFGMLIEYLKEQYPDYTSNIPEISDLQEFYRSAKKKFDQDPEFKLRSQKVVVKLQGGDPTARAAWKKICEISRIEFQKVYDRLNIHIEEYGESFYNDLIPEVILKMKEKGIIQLDDGAQCIFTSVNNIPLMAVKSDGGYGYDSTDLAAIYYRLKEIRADWVIYITDSGQEEHFLKIFEVAKIMEWHNPPKTRLDFVGFGVIQGEDGKKFKTRSGDTVKLVELLDEAVTRAYNELINRRLQNAKINGNIEYEDDDLKEMAKKIGYAAVKYFDMKQNRLTNYKFSFDRMLDPKGNTAVYLLYAYARLCAIFRRSGLNLDNKSDIEILSSYSINIQQSEERLIALKIIRFPEVFDGIIVDLHINRLTEYCYELCELVAQFYASCRILDCNDPEIRQSRLALCFIIKKVLLVALNLLGIEPLEKI</sequence>
<evidence type="ECO:0000256" key="2">
    <source>
        <dbReference type="ARBA" id="ARBA00012837"/>
    </source>
</evidence>
<keyword evidence="6 10" id="KW-0648">Protein biosynthesis</keyword>
<dbReference type="InterPro" id="IPR009080">
    <property type="entry name" value="tRNAsynth_Ia_anticodon-bd"/>
</dbReference>
<dbReference type="Proteomes" id="UP000001460">
    <property type="component" value="Unassembled WGS sequence"/>
</dbReference>
<dbReference type="PANTHER" id="PTHR11956">
    <property type="entry name" value="ARGINYL-TRNA SYNTHETASE"/>
    <property type="match status" value="1"/>
</dbReference>
<evidence type="ECO:0000256" key="7">
    <source>
        <dbReference type="ARBA" id="ARBA00023146"/>
    </source>
</evidence>
<dbReference type="SMART" id="SM01016">
    <property type="entry name" value="Arg_tRNA_synt_N"/>
    <property type="match status" value="1"/>
</dbReference>
<dbReference type="GO" id="GO:0006420">
    <property type="term" value="P:arginyl-tRNA aminoacylation"/>
    <property type="evidence" value="ECO:0007669"/>
    <property type="project" value="InterPro"/>
</dbReference>
<dbReference type="PANTHER" id="PTHR11956:SF5">
    <property type="entry name" value="ARGININE--TRNA LIGASE, CYTOPLASMIC"/>
    <property type="match status" value="1"/>
</dbReference>
<dbReference type="SMART" id="SM00836">
    <property type="entry name" value="DALR_1"/>
    <property type="match status" value="1"/>
</dbReference>
<dbReference type="PRINTS" id="PR01038">
    <property type="entry name" value="TRNASYNTHARG"/>
</dbReference>
<dbReference type="SUPFAM" id="SSF52374">
    <property type="entry name" value="Nucleotidylyl transferase"/>
    <property type="match status" value="1"/>
</dbReference>
<dbReference type="GO" id="GO:0005737">
    <property type="term" value="C:cytoplasm"/>
    <property type="evidence" value="ECO:0007669"/>
    <property type="project" value="InterPro"/>
</dbReference>
<evidence type="ECO:0000256" key="9">
    <source>
        <dbReference type="ARBA" id="ARBA00049339"/>
    </source>
</evidence>
<dbReference type="EC" id="6.1.1.19" evidence="2"/>
<evidence type="ECO:0000313" key="13">
    <source>
        <dbReference type="EMBL" id="EEA04705.1"/>
    </source>
</evidence>
<evidence type="ECO:0000256" key="1">
    <source>
        <dbReference type="ARBA" id="ARBA00005594"/>
    </source>
</evidence>
<dbReference type="PROSITE" id="PS00178">
    <property type="entry name" value="AA_TRNA_LIGASE_I"/>
    <property type="match status" value="1"/>
</dbReference>
<keyword evidence="4 10" id="KW-0547">Nucleotide-binding</keyword>
<comment type="catalytic activity">
    <reaction evidence="9">
        <text>tRNA(Arg) + L-arginine + ATP = L-arginyl-tRNA(Arg) + AMP + diphosphate</text>
        <dbReference type="Rhea" id="RHEA:20301"/>
        <dbReference type="Rhea" id="RHEA-COMP:9658"/>
        <dbReference type="Rhea" id="RHEA-COMP:9673"/>
        <dbReference type="ChEBI" id="CHEBI:30616"/>
        <dbReference type="ChEBI" id="CHEBI:32682"/>
        <dbReference type="ChEBI" id="CHEBI:33019"/>
        <dbReference type="ChEBI" id="CHEBI:78442"/>
        <dbReference type="ChEBI" id="CHEBI:78513"/>
        <dbReference type="ChEBI" id="CHEBI:456215"/>
        <dbReference type="EC" id="6.1.1.19"/>
    </reaction>
</comment>
<keyword evidence="14" id="KW-1185">Reference proteome</keyword>
<dbReference type="OrthoDB" id="68056at2759"/>
<dbReference type="SUPFAM" id="SSF55190">
    <property type="entry name" value="Arginyl-tRNA synthetase (ArgRS), N-terminal 'additional' domain"/>
    <property type="match status" value="1"/>
</dbReference>
<feature type="domain" description="Arginyl tRNA synthetase N-terminal" evidence="12">
    <location>
        <begin position="6"/>
        <end position="96"/>
    </location>
</feature>
<dbReference type="EMBL" id="DS989726">
    <property type="protein sequence ID" value="EEA04705.1"/>
    <property type="molecule type" value="Genomic_DNA"/>
</dbReference>
<gene>
    <name evidence="13" type="ORF">CMU_037700</name>
</gene>
<keyword evidence="5 10" id="KW-0067">ATP-binding</keyword>
<dbReference type="HAMAP" id="MF_00123">
    <property type="entry name" value="Arg_tRNA_synth"/>
    <property type="match status" value="1"/>
</dbReference>
<dbReference type="RefSeq" id="XP_002139054.1">
    <property type="nucleotide sequence ID" value="XM_002139018.1"/>
</dbReference>
<dbReference type="AlphaFoldDB" id="B6A914"/>
<organism evidence="13 14">
    <name type="scientific">Cryptosporidium muris (strain RN66)</name>
    <dbReference type="NCBI Taxonomy" id="441375"/>
    <lineage>
        <taxon>Eukaryota</taxon>
        <taxon>Sar</taxon>
        <taxon>Alveolata</taxon>
        <taxon>Apicomplexa</taxon>
        <taxon>Conoidasida</taxon>
        <taxon>Coccidia</taxon>
        <taxon>Eucoccidiorida</taxon>
        <taxon>Eimeriorina</taxon>
        <taxon>Cryptosporidiidae</taxon>
        <taxon>Cryptosporidium</taxon>
    </lineage>
</organism>
<dbReference type="GO" id="GO:0004814">
    <property type="term" value="F:arginine-tRNA ligase activity"/>
    <property type="evidence" value="ECO:0007669"/>
    <property type="project" value="UniProtKB-EC"/>
</dbReference>
<dbReference type="SUPFAM" id="SSF47323">
    <property type="entry name" value="Anticodon-binding domain of a subclass of class I aminoacyl-tRNA synthetases"/>
    <property type="match status" value="1"/>
</dbReference>
<dbReference type="FunFam" id="3.40.50.620:FF:000096">
    <property type="entry name" value="Arginine--tRNA ligase chloroplastic/mitochondrial"/>
    <property type="match status" value="1"/>
</dbReference>
<dbReference type="InterPro" id="IPR005148">
    <property type="entry name" value="Arg-tRNA-synth_N"/>
</dbReference>
<dbReference type="InterPro" id="IPR001412">
    <property type="entry name" value="aa-tRNA-synth_I_CS"/>
</dbReference>
<dbReference type="InterPro" id="IPR001278">
    <property type="entry name" value="Arg-tRNA-ligase"/>
</dbReference>
<dbReference type="Gene3D" id="3.40.50.620">
    <property type="entry name" value="HUPs"/>
    <property type="match status" value="1"/>
</dbReference>
<name>B6A914_CRYMR</name>
<dbReference type="STRING" id="441375.B6A914"/>
<dbReference type="CDD" id="cd00671">
    <property type="entry name" value="ArgRS_core"/>
    <property type="match status" value="1"/>
</dbReference>
<dbReference type="Gene3D" id="1.10.730.10">
    <property type="entry name" value="Isoleucyl-tRNA Synthetase, Domain 1"/>
    <property type="match status" value="1"/>
</dbReference>
<dbReference type="InterPro" id="IPR008909">
    <property type="entry name" value="DALR_anticod-bd"/>
</dbReference>
<evidence type="ECO:0000259" key="11">
    <source>
        <dbReference type="SMART" id="SM00836"/>
    </source>
</evidence>
<evidence type="ECO:0000256" key="5">
    <source>
        <dbReference type="ARBA" id="ARBA00022840"/>
    </source>
</evidence>
<reference evidence="13" key="1">
    <citation type="submission" date="2008-06" db="EMBL/GenBank/DDBJ databases">
        <authorList>
            <person name="Lorenzi H."/>
            <person name="Inman J."/>
            <person name="Miller J."/>
            <person name="Schobel S."/>
            <person name="Amedeo P."/>
            <person name="Caler E.V."/>
            <person name="da Silva J."/>
        </authorList>
    </citation>
    <scope>NUCLEOTIDE SEQUENCE [LARGE SCALE GENOMIC DNA]</scope>
    <source>
        <strain evidence="13">RN66</strain>
    </source>
</reference>
<accession>B6A914</accession>
<dbReference type="InterPro" id="IPR014729">
    <property type="entry name" value="Rossmann-like_a/b/a_fold"/>
</dbReference>
<dbReference type="GeneID" id="6994174"/>